<comment type="subcellular location">
    <subcellularLocation>
        <location evidence="1">Nucleus</location>
    </subcellularLocation>
</comment>
<dbReference type="PANTHER" id="PTHR19818">
    <property type="entry name" value="ZINC FINGER PROTEIN ZIC AND GLI"/>
    <property type="match status" value="1"/>
</dbReference>
<dbReference type="PANTHER" id="PTHR19818:SF139">
    <property type="entry name" value="PAIR-RULE PROTEIN ODD-PAIRED"/>
    <property type="match status" value="1"/>
</dbReference>
<feature type="compositionally biased region" description="Polar residues" evidence="11">
    <location>
        <begin position="457"/>
        <end position="468"/>
    </location>
</feature>
<evidence type="ECO:0000256" key="8">
    <source>
        <dbReference type="ARBA" id="ARBA00023163"/>
    </source>
</evidence>
<organism evidence="13 14">
    <name type="scientific">Endocarpon pusillum</name>
    <dbReference type="NCBI Taxonomy" id="364733"/>
    <lineage>
        <taxon>Eukaryota</taxon>
        <taxon>Fungi</taxon>
        <taxon>Dikarya</taxon>
        <taxon>Ascomycota</taxon>
        <taxon>Pezizomycotina</taxon>
        <taxon>Eurotiomycetes</taxon>
        <taxon>Chaetothyriomycetidae</taxon>
        <taxon>Verrucariales</taxon>
        <taxon>Verrucariaceae</taxon>
        <taxon>Endocarpon</taxon>
    </lineage>
</organism>
<accession>A0A8H7AW35</accession>
<feature type="compositionally biased region" description="Basic residues" evidence="11">
    <location>
        <begin position="390"/>
        <end position="401"/>
    </location>
</feature>
<evidence type="ECO:0000256" key="9">
    <source>
        <dbReference type="ARBA" id="ARBA00023242"/>
    </source>
</evidence>
<dbReference type="InterPro" id="IPR036236">
    <property type="entry name" value="Znf_C2H2_sf"/>
</dbReference>
<evidence type="ECO:0000256" key="5">
    <source>
        <dbReference type="ARBA" id="ARBA00022833"/>
    </source>
</evidence>
<protein>
    <recommendedName>
        <fullName evidence="12">C2H2-type domain-containing protein</fullName>
    </recommendedName>
</protein>
<dbReference type="AlphaFoldDB" id="A0A8H7AW35"/>
<keyword evidence="2" id="KW-0479">Metal-binding</keyword>
<dbReference type="EMBL" id="JAACFV010000002">
    <property type="protein sequence ID" value="KAF7514041.1"/>
    <property type="molecule type" value="Genomic_DNA"/>
</dbReference>
<keyword evidence="4 10" id="KW-0863">Zinc-finger</keyword>
<name>A0A8H7AW35_9EURO</name>
<dbReference type="InterPro" id="IPR013087">
    <property type="entry name" value="Znf_C2H2_type"/>
</dbReference>
<gene>
    <name evidence="13" type="ORF">GJ744_004366</name>
</gene>
<dbReference type="Pfam" id="PF00096">
    <property type="entry name" value="zf-C2H2"/>
    <property type="match status" value="2"/>
</dbReference>
<dbReference type="GO" id="GO:0045944">
    <property type="term" value="P:positive regulation of transcription by RNA polymerase II"/>
    <property type="evidence" value="ECO:0007669"/>
    <property type="project" value="UniProtKB-ARBA"/>
</dbReference>
<feature type="domain" description="C2H2-type" evidence="12">
    <location>
        <begin position="516"/>
        <end position="538"/>
    </location>
</feature>
<keyword evidence="3" id="KW-0677">Repeat</keyword>
<feature type="compositionally biased region" description="Low complexity" evidence="11">
    <location>
        <begin position="434"/>
        <end position="450"/>
    </location>
</feature>
<dbReference type="GO" id="GO:0008270">
    <property type="term" value="F:zinc ion binding"/>
    <property type="evidence" value="ECO:0007669"/>
    <property type="project" value="UniProtKB-KW"/>
</dbReference>
<dbReference type="OrthoDB" id="654211at2759"/>
<dbReference type="InterPro" id="IPR050329">
    <property type="entry name" value="GLI_C2H2-zinc-finger"/>
</dbReference>
<evidence type="ECO:0000313" key="13">
    <source>
        <dbReference type="EMBL" id="KAF7514041.1"/>
    </source>
</evidence>
<keyword evidence="6" id="KW-0805">Transcription regulation</keyword>
<feature type="region of interest" description="Disordered" evidence="11">
    <location>
        <begin position="575"/>
        <end position="616"/>
    </location>
</feature>
<evidence type="ECO:0000256" key="6">
    <source>
        <dbReference type="ARBA" id="ARBA00023015"/>
    </source>
</evidence>
<comment type="caution">
    <text evidence="13">The sequence shown here is derived from an EMBL/GenBank/DDBJ whole genome shotgun (WGS) entry which is preliminary data.</text>
</comment>
<evidence type="ECO:0000256" key="2">
    <source>
        <dbReference type="ARBA" id="ARBA00022723"/>
    </source>
</evidence>
<feature type="compositionally biased region" description="Basic residues" evidence="11">
    <location>
        <begin position="606"/>
        <end position="616"/>
    </location>
</feature>
<dbReference type="SUPFAM" id="SSF57667">
    <property type="entry name" value="beta-beta-alpha zinc fingers"/>
    <property type="match status" value="1"/>
</dbReference>
<evidence type="ECO:0000256" key="4">
    <source>
        <dbReference type="ARBA" id="ARBA00022771"/>
    </source>
</evidence>
<dbReference type="GO" id="GO:0000981">
    <property type="term" value="F:DNA-binding transcription factor activity, RNA polymerase II-specific"/>
    <property type="evidence" value="ECO:0007669"/>
    <property type="project" value="TreeGrafter"/>
</dbReference>
<feature type="compositionally biased region" description="Polar residues" evidence="11">
    <location>
        <begin position="378"/>
        <end position="389"/>
    </location>
</feature>
<feature type="compositionally biased region" description="Low complexity" evidence="11">
    <location>
        <begin position="575"/>
        <end position="598"/>
    </location>
</feature>
<dbReference type="GO" id="GO:0005634">
    <property type="term" value="C:nucleus"/>
    <property type="evidence" value="ECO:0007669"/>
    <property type="project" value="UniProtKB-SubCell"/>
</dbReference>
<reference evidence="13" key="1">
    <citation type="submission" date="2020-02" db="EMBL/GenBank/DDBJ databases">
        <authorList>
            <person name="Palmer J.M."/>
        </authorList>
    </citation>
    <scope>NUCLEOTIDE SEQUENCE</scope>
    <source>
        <strain evidence="13">EPUS1.4</strain>
        <tissue evidence="13">Thallus</tissue>
    </source>
</reference>
<feature type="compositionally biased region" description="Low complexity" evidence="11">
    <location>
        <begin position="121"/>
        <end position="140"/>
    </location>
</feature>
<feature type="compositionally biased region" description="Polar residues" evidence="11">
    <location>
        <begin position="404"/>
        <end position="430"/>
    </location>
</feature>
<dbReference type="Gene3D" id="3.30.160.60">
    <property type="entry name" value="Classic Zinc Finger"/>
    <property type="match status" value="2"/>
</dbReference>
<dbReference type="Proteomes" id="UP000606974">
    <property type="component" value="Unassembled WGS sequence"/>
</dbReference>
<evidence type="ECO:0000256" key="10">
    <source>
        <dbReference type="PROSITE-ProRule" id="PRU00042"/>
    </source>
</evidence>
<keyword evidence="14" id="KW-1185">Reference proteome</keyword>
<evidence type="ECO:0000256" key="7">
    <source>
        <dbReference type="ARBA" id="ARBA00023125"/>
    </source>
</evidence>
<feature type="region of interest" description="Disordered" evidence="11">
    <location>
        <begin position="364"/>
        <end position="481"/>
    </location>
</feature>
<keyword evidence="5" id="KW-0862">Zinc</keyword>
<dbReference type="PROSITE" id="PS50157">
    <property type="entry name" value="ZINC_FINGER_C2H2_2"/>
    <property type="match status" value="2"/>
</dbReference>
<dbReference type="SMART" id="SM00355">
    <property type="entry name" value="ZnF_C2H2"/>
    <property type="match status" value="2"/>
</dbReference>
<feature type="domain" description="C2H2-type" evidence="12">
    <location>
        <begin position="487"/>
        <end position="515"/>
    </location>
</feature>
<evidence type="ECO:0000313" key="14">
    <source>
        <dbReference type="Proteomes" id="UP000606974"/>
    </source>
</evidence>
<evidence type="ECO:0000259" key="12">
    <source>
        <dbReference type="PROSITE" id="PS50157"/>
    </source>
</evidence>
<evidence type="ECO:0000256" key="3">
    <source>
        <dbReference type="ARBA" id="ARBA00022737"/>
    </source>
</evidence>
<dbReference type="FunFam" id="3.30.160.60:FF:000027">
    <property type="entry name" value="zinc finger protein 3 homolog"/>
    <property type="match status" value="1"/>
</dbReference>
<dbReference type="FunFam" id="3.30.160.60:FF:000141">
    <property type="entry name" value="C2H2 zinc finger protein"/>
    <property type="match status" value="1"/>
</dbReference>
<evidence type="ECO:0000256" key="11">
    <source>
        <dbReference type="SAM" id="MobiDB-lite"/>
    </source>
</evidence>
<feature type="region of interest" description="Disordered" evidence="11">
    <location>
        <begin position="121"/>
        <end position="144"/>
    </location>
</feature>
<dbReference type="PROSITE" id="PS00028">
    <property type="entry name" value="ZINC_FINGER_C2H2_1"/>
    <property type="match status" value="2"/>
</dbReference>
<sequence length="616" mass="67376">MEHTYHMQQAQPSWFVYQPANNPQHRQHGHFMPSPNEQQIYNGQMHHQQGMLYQPPFTAHQVQQQHQQQPPLHPKSAFHPNMAMTPMASPQPRQLQPSMPFKQDSSLYHLDTNVYCIGSSHSPSTPPLSTSGSTISSPPSTAMPLSTPVNGRQFGFQPYEVIKENREVDLYAESFANTDWSRSDSPPMTPVFIHPASVSKQLDLPELFSANVSCPSLSPSPSPIPCSTPQSSTSSNFDCCDPRHLTVGSGEPAITVSNPPEFPPLPTLAFEDEEHKFALTGALQTPVTIEPSFTCTLEETQTALPPFEPLLESDSEDEFNPFIAFTTTSDNVVYNGDKRRRVVSFSEEDEFLSESFEDLEEDESFAVASFPSPPDSAVSATSETVMNITKSKKKSPRKLKKASTPSESGSDYVDSTNMASGAVASRTSGQDHAGSSQPAGSSSAPSQTSSNDGHAVASSSDAQGQTPAPVNRRGRKQSLTEDPSKTFVCTLCSRRFRRQEHLKRHYRSLHTHDKPFECNECGKKFSRSDNLAQHARTHGSGAIVMEVLEHGEISPHMAYDEDGRPALGTVLFEAAQAAGAQSTSSSGSESGRSLHSLSPASDGRKALKKRKREDSE</sequence>
<keyword evidence="8" id="KW-0804">Transcription</keyword>
<keyword evidence="7" id="KW-0238">DNA-binding</keyword>
<dbReference type="GO" id="GO:0000978">
    <property type="term" value="F:RNA polymerase II cis-regulatory region sequence-specific DNA binding"/>
    <property type="evidence" value="ECO:0007669"/>
    <property type="project" value="TreeGrafter"/>
</dbReference>
<evidence type="ECO:0000256" key="1">
    <source>
        <dbReference type="ARBA" id="ARBA00004123"/>
    </source>
</evidence>
<proteinExistence type="predicted"/>
<keyword evidence="9" id="KW-0539">Nucleus</keyword>